<organism evidence="2 3">
    <name type="scientific">Ascidiaceihabitans donghaensis</name>
    <dbReference type="NCBI Taxonomy" id="1510460"/>
    <lineage>
        <taxon>Bacteria</taxon>
        <taxon>Pseudomonadati</taxon>
        <taxon>Pseudomonadota</taxon>
        <taxon>Alphaproteobacteria</taxon>
        <taxon>Rhodobacterales</taxon>
        <taxon>Paracoccaceae</taxon>
        <taxon>Ascidiaceihabitans</taxon>
    </lineage>
</organism>
<evidence type="ECO:0000313" key="2">
    <source>
        <dbReference type="EMBL" id="SPH22315.1"/>
    </source>
</evidence>
<feature type="region of interest" description="Disordered" evidence="1">
    <location>
        <begin position="145"/>
        <end position="168"/>
    </location>
</feature>
<gene>
    <name evidence="2" type="ORF">ASD8599_03059</name>
</gene>
<protein>
    <submittedName>
        <fullName evidence="2">Uncharacterized protein</fullName>
    </submittedName>
</protein>
<proteinExistence type="predicted"/>
<evidence type="ECO:0000313" key="3">
    <source>
        <dbReference type="Proteomes" id="UP000244880"/>
    </source>
</evidence>
<dbReference type="RefSeq" id="WP_108829274.1">
    <property type="nucleotide sequence ID" value="NZ_OMOR01000001.1"/>
</dbReference>
<keyword evidence="3" id="KW-1185">Reference proteome</keyword>
<feature type="region of interest" description="Disordered" evidence="1">
    <location>
        <begin position="198"/>
        <end position="227"/>
    </location>
</feature>
<name>A0A2R8BH28_9RHOB</name>
<reference evidence="2 3" key="1">
    <citation type="submission" date="2018-03" db="EMBL/GenBank/DDBJ databases">
        <authorList>
            <person name="Keele B.F."/>
        </authorList>
    </citation>
    <scope>NUCLEOTIDE SEQUENCE [LARGE SCALE GENOMIC DNA]</scope>
    <source>
        <strain evidence="2 3">CECT 8599</strain>
    </source>
</reference>
<sequence>MRFSYAFAVLVVLSACGDPLAQVERISDVELVEETSAQALPSQEELDREGGFFSRILRRDTDQAEVEAAVSSAEQAVDLGADGVPEDAETEDLIEPQPASEPAEIAGLGTEAEAAPLANLETQAEQQTPPKKGLLGWLQPKAADEDTGSIAASEAVSEIDPAQNAEPATTFDDAVTTLNDADGATTDLVEPKKRRGLFGLGRTNDAENTETVRTASLSPEPLGDAPVERAEPTKRRGLFAGGAVAASRSGVDSVDVPYGTVLPYGQVARVCDAQRKPMGRKLDKAPARGKGYALFDSNPDAGGQRTFYITGFADGCPRQFTASLAVFGAPSMHEQLRYGRPSSEYPYSATDKAYEKVKSSVCGVAKRKPCGSKISQVERNTVFISTYERFEGNARWADILIHDGVVLAKSIKSP</sequence>
<accession>A0A2R8BH28</accession>
<evidence type="ECO:0000256" key="1">
    <source>
        <dbReference type="SAM" id="MobiDB-lite"/>
    </source>
</evidence>
<dbReference type="OrthoDB" id="7865311at2"/>
<dbReference type="EMBL" id="OMOR01000001">
    <property type="protein sequence ID" value="SPH22315.1"/>
    <property type="molecule type" value="Genomic_DNA"/>
</dbReference>
<dbReference type="PROSITE" id="PS51257">
    <property type="entry name" value="PROKAR_LIPOPROTEIN"/>
    <property type="match status" value="1"/>
</dbReference>
<dbReference type="Proteomes" id="UP000244880">
    <property type="component" value="Unassembled WGS sequence"/>
</dbReference>
<dbReference type="AlphaFoldDB" id="A0A2R8BH28"/>